<dbReference type="PATRIC" id="fig|1125718.3.peg.334"/>
<evidence type="ECO:0000256" key="1">
    <source>
        <dbReference type="ARBA" id="ARBA00022679"/>
    </source>
</evidence>
<proteinExistence type="predicted"/>
<organism evidence="6 7">
    <name type="scientific">Actinomyces massiliensis F0489</name>
    <dbReference type="NCBI Taxonomy" id="1125718"/>
    <lineage>
        <taxon>Bacteria</taxon>
        <taxon>Bacillati</taxon>
        <taxon>Actinomycetota</taxon>
        <taxon>Actinomycetes</taxon>
        <taxon>Actinomycetales</taxon>
        <taxon>Actinomycetaceae</taxon>
        <taxon>Actinomyces</taxon>
    </lineage>
</organism>
<dbReference type="AlphaFoldDB" id="J1HNZ9"/>
<sequence>MTGRIVLGLGGTVDHELDWDAAAFQRLVDGCGIHLAEVEDDPPSGVADERGIALAILRSMRWARGCECYVADKAQLLAFDSRFDHRVTLGGTCVRAALAMDRLGVESMVHLVSISDEVRERLPEGVAWLCSAEGDSLDPHVIVQYPRGAVVRLVDGMVVAARPNRVILVNDEPNEHMVLSRDLPAALREAPAVLVSGFNTMKSVDELRVRLAELADMLRGVPRGTPVVYEDAGFHDEAMRAVVLEVVPSLAGVHSLNEDEARHYLGRETDLADPREVVAMMEGLLEILGTPTVMVHTSRYAACIGAEAALYRDAAQAGCVMASTRFACGDRYGRAEHSAIAASPREAIGVALAGAPAVRRAGVLIAPSYEVRASTPTTIGLGDAFIGGVMAHLAAVTREGAGRPKPGPAV</sequence>
<dbReference type="eggNOG" id="COG4809">
    <property type="taxonomic scope" value="Bacteria"/>
</dbReference>
<keyword evidence="7" id="KW-1185">Reference proteome</keyword>
<keyword evidence="1" id="KW-0808">Transferase</keyword>
<keyword evidence="3 6" id="KW-0418">Kinase</keyword>
<evidence type="ECO:0000256" key="5">
    <source>
        <dbReference type="ARBA" id="ARBA00023152"/>
    </source>
</evidence>
<accession>J1HNZ9</accession>
<dbReference type="GO" id="GO:0046872">
    <property type="term" value="F:metal ion binding"/>
    <property type="evidence" value="ECO:0007669"/>
    <property type="project" value="UniProtKB-KW"/>
</dbReference>
<evidence type="ECO:0000313" key="6">
    <source>
        <dbReference type="EMBL" id="EJF47318.1"/>
    </source>
</evidence>
<name>J1HNZ9_9ACTO</name>
<dbReference type="InterPro" id="IPR007666">
    <property type="entry name" value="ADP_PFK/GK"/>
</dbReference>
<dbReference type="PROSITE" id="PS51255">
    <property type="entry name" value="ADPK"/>
    <property type="match status" value="1"/>
</dbReference>
<keyword evidence="5" id="KW-0324">Glycolysis</keyword>
<keyword evidence="4" id="KW-0460">Magnesium</keyword>
<dbReference type="RefSeq" id="WP_008729739.1">
    <property type="nucleotide sequence ID" value="NZ_AKFT01000018.1"/>
</dbReference>
<dbReference type="Proteomes" id="UP000002941">
    <property type="component" value="Unassembled WGS sequence"/>
</dbReference>
<keyword evidence="2" id="KW-0479">Metal-binding</keyword>
<dbReference type="EMBL" id="AKFT01000018">
    <property type="protein sequence ID" value="EJF47318.1"/>
    <property type="molecule type" value="Genomic_DNA"/>
</dbReference>
<dbReference type="GO" id="GO:0016773">
    <property type="term" value="F:phosphotransferase activity, alcohol group as acceptor"/>
    <property type="evidence" value="ECO:0007669"/>
    <property type="project" value="InterPro"/>
</dbReference>
<dbReference type="InterPro" id="IPR029056">
    <property type="entry name" value="Ribokinase-like"/>
</dbReference>
<dbReference type="Pfam" id="PF04587">
    <property type="entry name" value="ADP_PFK_GK"/>
    <property type="match status" value="1"/>
</dbReference>
<gene>
    <name evidence="6" type="ORF">HMPREF1318_2917</name>
</gene>
<dbReference type="SUPFAM" id="SSF53613">
    <property type="entry name" value="Ribokinase-like"/>
    <property type="match status" value="1"/>
</dbReference>
<dbReference type="OrthoDB" id="2813007at2"/>
<evidence type="ECO:0000313" key="7">
    <source>
        <dbReference type="Proteomes" id="UP000002941"/>
    </source>
</evidence>
<comment type="caution">
    <text evidence="6">The sequence shown here is derived from an EMBL/GenBank/DDBJ whole genome shotgun (WGS) entry which is preliminary data.</text>
</comment>
<dbReference type="Gene3D" id="3.40.1190.20">
    <property type="match status" value="1"/>
</dbReference>
<protein>
    <submittedName>
        <fullName evidence="6">ADP-specific phosphofructokinase/glucokinase conserved region protein</fullName>
    </submittedName>
</protein>
<dbReference type="GO" id="GO:0006096">
    <property type="term" value="P:glycolytic process"/>
    <property type="evidence" value="ECO:0007669"/>
    <property type="project" value="UniProtKB-KW"/>
</dbReference>
<reference evidence="6 7" key="1">
    <citation type="submission" date="2012-05" db="EMBL/GenBank/DDBJ databases">
        <authorList>
            <person name="Harkins D.M."/>
            <person name="Madupu R."/>
            <person name="Durkin A.S."/>
            <person name="Torralba M."/>
            <person name="Methe B."/>
            <person name="Sutton G.G."/>
            <person name="Nelson K.E."/>
        </authorList>
    </citation>
    <scope>NUCLEOTIDE SEQUENCE [LARGE SCALE GENOMIC DNA]</scope>
    <source>
        <strain evidence="6 7">F0489</strain>
    </source>
</reference>
<evidence type="ECO:0000256" key="2">
    <source>
        <dbReference type="ARBA" id="ARBA00022723"/>
    </source>
</evidence>
<evidence type="ECO:0000256" key="4">
    <source>
        <dbReference type="ARBA" id="ARBA00022842"/>
    </source>
</evidence>
<evidence type="ECO:0000256" key="3">
    <source>
        <dbReference type="ARBA" id="ARBA00022777"/>
    </source>
</evidence>
<dbReference type="GO" id="GO:0016301">
    <property type="term" value="F:kinase activity"/>
    <property type="evidence" value="ECO:0007669"/>
    <property type="project" value="UniProtKB-KW"/>
</dbReference>